<dbReference type="SUPFAM" id="SSF46894">
    <property type="entry name" value="C-terminal effector domain of the bipartite response regulators"/>
    <property type="match status" value="1"/>
</dbReference>
<dbReference type="PROSITE" id="PS50110">
    <property type="entry name" value="RESPONSE_REGULATORY"/>
    <property type="match status" value="1"/>
</dbReference>
<dbReference type="PANTHER" id="PTHR43214">
    <property type="entry name" value="TWO-COMPONENT RESPONSE REGULATOR"/>
    <property type="match status" value="1"/>
</dbReference>
<name>A0ABQ3K0N9_9PSEU</name>
<reference evidence="9" key="1">
    <citation type="journal article" date="2019" name="Int. J. Syst. Evol. Microbiol.">
        <title>The Global Catalogue of Microorganisms (GCM) 10K type strain sequencing project: providing services to taxonomists for standard genome sequencing and annotation.</title>
        <authorList>
            <consortium name="The Broad Institute Genomics Platform"/>
            <consortium name="The Broad Institute Genome Sequencing Center for Infectious Disease"/>
            <person name="Wu L."/>
            <person name="Ma J."/>
        </authorList>
    </citation>
    <scope>NUCLEOTIDE SEQUENCE [LARGE SCALE GENOMIC DNA]</scope>
    <source>
        <strain evidence="9">CGMCC 4.7680</strain>
    </source>
</reference>
<feature type="modified residue" description="4-aspartylphosphate" evidence="5">
    <location>
        <position position="54"/>
    </location>
</feature>
<gene>
    <name evidence="8" type="ORF">GCM10017567_06590</name>
</gene>
<dbReference type="Pfam" id="PF00196">
    <property type="entry name" value="GerE"/>
    <property type="match status" value="1"/>
</dbReference>
<keyword evidence="9" id="KW-1185">Reference proteome</keyword>
<dbReference type="InterPro" id="IPR039420">
    <property type="entry name" value="WalR-like"/>
</dbReference>
<dbReference type="InterPro" id="IPR001789">
    <property type="entry name" value="Sig_transdc_resp-reg_receiver"/>
</dbReference>
<dbReference type="Gene3D" id="3.40.50.2300">
    <property type="match status" value="1"/>
</dbReference>
<dbReference type="SUPFAM" id="SSF52172">
    <property type="entry name" value="CheY-like"/>
    <property type="match status" value="1"/>
</dbReference>
<organism evidence="8 9">
    <name type="scientific">Amycolatopsis bullii</name>
    <dbReference type="NCBI Taxonomy" id="941987"/>
    <lineage>
        <taxon>Bacteria</taxon>
        <taxon>Bacillati</taxon>
        <taxon>Actinomycetota</taxon>
        <taxon>Actinomycetes</taxon>
        <taxon>Pseudonocardiales</taxon>
        <taxon>Pseudonocardiaceae</taxon>
        <taxon>Amycolatopsis</taxon>
    </lineage>
</organism>
<dbReference type="PANTHER" id="PTHR43214:SF24">
    <property type="entry name" value="TRANSCRIPTIONAL REGULATORY PROTEIN NARL-RELATED"/>
    <property type="match status" value="1"/>
</dbReference>
<dbReference type="Proteomes" id="UP000649955">
    <property type="component" value="Unassembled WGS sequence"/>
</dbReference>
<dbReference type="Pfam" id="PF00072">
    <property type="entry name" value="Response_reg"/>
    <property type="match status" value="1"/>
</dbReference>
<comment type="caution">
    <text evidence="8">The sequence shown here is derived from an EMBL/GenBank/DDBJ whole genome shotgun (WGS) entry which is preliminary data.</text>
</comment>
<dbReference type="CDD" id="cd06170">
    <property type="entry name" value="LuxR_C_like"/>
    <property type="match status" value="1"/>
</dbReference>
<evidence type="ECO:0000313" key="8">
    <source>
        <dbReference type="EMBL" id="GHF94774.1"/>
    </source>
</evidence>
<keyword evidence="2" id="KW-0805">Transcription regulation</keyword>
<dbReference type="SMART" id="SM00421">
    <property type="entry name" value="HTH_LUXR"/>
    <property type="match status" value="1"/>
</dbReference>
<keyword evidence="3 8" id="KW-0238">DNA-binding</keyword>
<dbReference type="InterPro" id="IPR058245">
    <property type="entry name" value="NreC/VraR/RcsB-like_REC"/>
</dbReference>
<dbReference type="CDD" id="cd17535">
    <property type="entry name" value="REC_NarL-like"/>
    <property type="match status" value="1"/>
</dbReference>
<proteinExistence type="predicted"/>
<evidence type="ECO:0000256" key="1">
    <source>
        <dbReference type="ARBA" id="ARBA00022553"/>
    </source>
</evidence>
<dbReference type="InterPro" id="IPR011006">
    <property type="entry name" value="CheY-like_superfamily"/>
</dbReference>
<protein>
    <submittedName>
        <fullName evidence="8">DNA-binding response regulator</fullName>
    </submittedName>
</protein>
<dbReference type="SMART" id="SM00448">
    <property type="entry name" value="REC"/>
    <property type="match status" value="1"/>
</dbReference>
<feature type="domain" description="HTH luxR-type" evidence="6">
    <location>
        <begin position="147"/>
        <end position="217"/>
    </location>
</feature>
<dbReference type="InterPro" id="IPR000792">
    <property type="entry name" value="Tscrpt_reg_LuxR_C"/>
</dbReference>
<evidence type="ECO:0000256" key="2">
    <source>
        <dbReference type="ARBA" id="ARBA00023015"/>
    </source>
</evidence>
<accession>A0ABQ3K0N9</accession>
<evidence type="ECO:0000256" key="4">
    <source>
        <dbReference type="ARBA" id="ARBA00023163"/>
    </source>
</evidence>
<dbReference type="PRINTS" id="PR00038">
    <property type="entry name" value="HTHLUXR"/>
</dbReference>
<keyword evidence="4" id="KW-0804">Transcription</keyword>
<dbReference type="InterPro" id="IPR016032">
    <property type="entry name" value="Sig_transdc_resp-reg_C-effctor"/>
</dbReference>
<dbReference type="GO" id="GO:0003677">
    <property type="term" value="F:DNA binding"/>
    <property type="evidence" value="ECO:0007669"/>
    <property type="project" value="UniProtKB-KW"/>
</dbReference>
<evidence type="ECO:0000256" key="3">
    <source>
        <dbReference type="ARBA" id="ARBA00023125"/>
    </source>
</evidence>
<evidence type="ECO:0000259" key="6">
    <source>
        <dbReference type="PROSITE" id="PS50043"/>
    </source>
</evidence>
<evidence type="ECO:0000259" key="7">
    <source>
        <dbReference type="PROSITE" id="PS50110"/>
    </source>
</evidence>
<keyword evidence="1 5" id="KW-0597">Phosphoprotein</keyword>
<dbReference type="EMBL" id="BNAW01000002">
    <property type="protein sequence ID" value="GHF94774.1"/>
    <property type="molecule type" value="Genomic_DNA"/>
</dbReference>
<sequence>MGLRVVLAEDTVLLREGLRALLEGFGHEVVAAVGDAAALTAAVDAQLPDILVTDVRMPPGFADEGLRAAVELRSRRPGLAVLVLTQYVATTYAFELLESADRGRTGGLGYLLKDRVGEVREFVDAVERIAAGGTVIDPEVVRRLLRRDRPLDRLTARERQVLALMAEGRANGAIAAQLGVSPAAVAKYIGAIFTKLGLAGGEGHHRVLAVLTHLRNGSWPRAEP</sequence>
<evidence type="ECO:0000256" key="5">
    <source>
        <dbReference type="PROSITE-ProRule" id="PRU00169"/>
    </source>
</evidence>
<feature type="domain" description="Response regulatory" evidence="7">
    <location>
        <begin position="4"/>
        <end position="128"/>
    </location>
</feature>
<dbReference type="PROSITE" id="PS50043">
    <property type="entry name" value="HTH_LUXR_2"/>
    <property type="match status" value="1"/>
</dbReference>
<evidence type="ECO:0000313" key="9">
    <source>
        <dbReference type="Proteomes" id="UP000649955"/>
    </source>
</evidence>